<name>A0A097QMY6_9VIBR</name>
<evidence type="ECO:0000313" key="4">
    <source>
        <dbReference type="Proteomes" id="UP000030081"/>
    </source>
</evidence>
<proteinExistence type="predicted"/>
<dbReference type="KEGG" id="vcy:IX92_01985"/>
<reference evidence="3 5" key="3">
    <citation type="submission" date="2019-09" db="EMBL/GenBank/DDBJ databases">
        <title>Draft genome sequencing and comparative genomics of hatchery-associated Vibrios.</title>
        <authorList>
            <person name="Kehlet-Delgado H."/>
            <person name="Mueller R.S."/>
        </authorList>
    </citation>
    <scope>NUCLEOTIDE SEQUENCE [LARGE SCALE GENOMIC DNA]</scope>
    <source>
        <strain evidence="3 5">09-121-3</strain>
    </source>
</reference>
<dbReference type="InterPro" id="IPR045508">
    <property type="entry name" value="DUF6482"/>
</dbReference>
<dbReference type="KEGG" id="vct:JV59_36725"/>
<dbReference type="Proteomes" id="UP000576645">
    <property type="component" value="Unassembled WGS sequence"/>
</dbReference>
<evidence type="ECO:0000313" key="3">
    <source>
        <dbReference type="EMBL" id="NOJ24846.1"/>
    </source>
</evidence>
<dbReference type="GO" id="GO:0004812">
    <property type="term" value="F:aminoacyl-tRNA ligase activity"/>
    <property type="evidence" value="ECO:0007669"/>
    <property type="project" value="UniProtKB-KW"/>
</dbReference>
<organism evidence="2">
    <name type="scientific">Vibrio coralliilyticus</name>
    <dbReference type="NCBI Taxonomy" id="190893"/>
    <lineage>
        <taxon>Bacteria</taxon>
        <taxon>Pseudomonadati</taxon>
        <taxon>Pseudomonadota</taxon>
        <taxon>Gammaproteobacteria</taxon>
        <taxon>Vibrionales</taxon>
        <taxon>Vibrionaceae</taxon>
        <taxon>Vibrio</taxon>
    </lineage>
</organism>
<evidence type="ECO:0000313" key="2">
    <source>
        <dbReference type="EMBL" id="KJY75328.1"/>
    </source>
</evidence>
<keyword evidence="2" id="KW-0030">Aminoacyl-tRNA synthetase</keyword>
<evidence type="ECO:0000313" key="1">
    <source>
        <dbReference type="EMBL" id="AIW17874.1"/>
    </source>
</evidence>
<accession>A0A097QMY6</accession>
<dbReference type="Pfam" id="PF20090">
    <property type="entry name" value="DUF6482"/>
    <property type="match status" value="1"/>
</dbReference>
<keyword evidence="2" id="KW-0436">Ligase</keyword>
<gene>
    <name evidence="3" type="ORF">F0238_19140</name>
    <name evidence="1" type="ORF">IX92_01985</name>
    <name evidence="2" type="ORF">TW71_07610</name>
</gene>
<reference evidence="2" key="2">
    <citation type="journal article" date="2015" name="BMC Genomics">
        <title>Genome mining reveals unlocked bioactive potential of marine Gram-negative bacteria.</title>
        <authorList>
            <person name="Machado H."/>
            <person name="Sonnenschein E.C."/>
            <person name="Melchiorsen J."/>
            <person name="Gram L."/>
        </authorList>
    </citation>
    <scope>NUCLEOTIDE SEQUENCE</scope>
    <source>
        <strain evidence="2">S2052</strain>
    </source>
</reference>
<dbReference type="EMBL" id="VTXP01000011">
    <property type="protein sequence ID" value="NOJ24846.1"/>
    <property type="molecule type" value="Genomic_DNA"/>
</dbReference>
<dbReference type="EMBL" id="JXXR01000007">
    <property type="protein sequence ID" value="KJY75328.1"/>
    <property type="molecule type" value="Genomic_DNA"/>
</dbReference>
<dbReference type="RefSeq" id="WP_006957738.1">
    <property type="nucleotide sequence ID" value="NZ_CP009264.1"/>
</dbReference>
<dbReference type="EMBL" id="CP009617">
    <property type="protein sequence ID" value="AIW17874.1"/>
    <property type="molecule type" value="Genomic_DNA"/>
</dbReference>
<dbReference type="GeneID" id="93939934"/>
<reference evidence="1 4" key="1">
    <citation type="submission" date="2014-10" db="EMBL/GenBank/DDBJ databases">
        <title>The Complete Genome Sequence for the Shellfish Pathogen Vibrio coralliilyticus RE98 Isolated from a Shellfish Hatchery.</title>
        <authorList>
            <person name="Richards G.P."/>
            <person name="Bono J.L."/>
            <person name="Watson M.A."/>
            <person name="Needleman D.S."/>
        </authorList>
    </citation>
    <scope>NUCLEOTIDE SEQUENCE [LARGE SCALE GENOMIC DNA]</scope>
    <source>
        <strain evidence="1 4">RE98</strain>
    </source>
</reference>
<dbReference type="OrthoDB" id="5917296at2"/>
<dbReference type="AlphaFoldDB" id="A0A097QMY6"/>
<evidence type="ECO:0000313" key="5">
    <source>
        <dbReference type="Proteomes" id="UP000576645"/>
    </source>
</evidence>
<sequence>MQKSQLDKWIHGHHKDSYQPPKVFVIGCSDLSHYLLAVEYKHKLEPIKQDDEPIHFESLDSVKEELLRLGVERAYLRLHNAYDECGAGDGPLYHDVELSLTTH</sequence>
<dbReference type="Proteomes" id="UP000030081">
    <property type="component" value="Chromosome 1"/>
</dbReference>
<protein>
    <submittedName>
        <fullName evidence="2">Lysyl-tRNA synthetase</fullName>
    </submittedName>
</protein>
<keyword evidence="4" id="KW-1185">Reference proteome</keyword>